<gene>
    <name evidence="2" type="ORF">A8E72_04515</name>
</gene>
<evidence type="ECO:0000256" key="1">
    <source>
        <dbReference type="SAM" id="MobiDB-lite"/>
    </source>
</evidence>
<evidence type="ECO:0000313" key="3">
    <source>
        <dbReference type="Proteomes" id="UP000188543"/>
    </source>
</evidence>
<dbReference type="AlphaFoldDB" id="A0A1V2WBE9"/>
<reference evidence="2 3" key="1">
    <citation type="submission" date="2016-08" db="EMBL/GenBank/DDBJ databases">
        <authorList>
            <person name="Seilhamer J.J."/>
        </authorList>
    </citation>
    <scope>NUCLEOTIDE SEQUENCE [LARGE SCALE GENOMIC DNA]</scope>
    <source>
        <strain evidence="2 3">VC14762</strain>
    </source>
</reference>
<sequence length="68" mass="6902">MPALPHGRAVPVAAGQGHACDACCTARCVSRGVAGSSAKPHARASIRHGSHADARHASPFNRNRAAPP</sequence>
<organism evidence="2 3">
    <name type="scientific">Burkholderia cenocepacia</name>
    <dbReference type="NCBI Taxonomy" id="95486"/>
    <lineage>
        <taxon>Bacteria</taxon>
        <taxon>Pseudomonadati</taxon>
        <taxon>Pseudomonadota</taxon>
        <taxon>Betaproteobacteria</taxon>
        <taxon>Burkholderiales</taxon>
        <taxon>Burkholderiaceae</taxon>
        <taxon>Burkholderia</taxon>
        <taxon>Burkholderia cepacia complex</taxon>
    </lineage>
</organism>
<feature type="region of interest" description="Disordered" evidence="1">
    <location>
        <begin position="35"/>
        <end position="68"/>
    </location>
</feature>
<accession>A0A1V2WBE9</accession>
<feature type="compositionally biased region" description="Basic residues" evidence="1">
    <location>
        <begin position="40"/>
        <end position="49"/>
    </location>
</feature>
<name>A0A1V2WBE9_9BURK</name>
<comment type="caution">
    <text evidence="2">The sequence shown here is derived from an EMBL/GenBank/DDBJ whole genome shotgun (WGS) entry which is preliminary data.</text>
</comment>
<dbReference type="Proteomes" id="UP000188543">
    <property type="component" value="Unassembled WGS sequence"/>
</dbReference>
<proteinExistence type="predicted"/>
<evidence type="ECO:0000313" key="2">
    <source>
        <dbReference type="EMBL" id="ONU91863.1"/>
    </source>
</evidence>
<protein>
    <submittedName>
        <fullName evidence="2">Uncharacterized protein</fullName>
    </submittedName>
</protein>
<dbReference type="OrthoDB" id="9889039at2"/>
<dbReference type="EMBL" id="MUTJ01000016">
    <property type="protein sequence ID" value="ONU91863.1"/>
    <property type="molecule type" value="Genomic_DNA"/>
</dbReference>